<feature type="domain" description="DUF4429" evidence="2">
    <location>
        <begin position="11"/>
        <end position="105"/>
    </location>
</feature>
<dbReference type="EMBL" id="CP021121">
    <property type="protein sequence ID" value="ARQ68699.1"/>
    <property type="molecule type" value="Genomic_DNA"/>
</dbReference>
<dbReference type="InterPro" id="IPR018649">
    <property type="entry name" value="SHOCT"/>
</dbReference>
<dbReference type="InterPro" id="IPR027860">
    <property type="entry name" value="DUF4429"/>
</dbReference>
<proteinExistence type="predicted"/>
<name>A0A1W7CVK6_9ACTN</name>
<keyword evidence="4" id="KW-1185">Reference proteome</keyword>
<reference evidence="3 4" key="1">
    <citation type="submission" date="2017-05" db="EMBL/GenBank/DDBJ databases">
        <title>Complete genome sequence of Streptomyces sp. SCSIO 03032 revealed the diverse biosynthetic pathways for its bioactive secondary metabolites.</title>
        <authorList>
            <person name="Ma L."/>
            <person name="Zhu Y."/>
            <person name="Zhang W."/>
            <person name="Zhang G."/>
            <person name="Tian X."/>
            <person name="Zhang S."/>
            <person name="Zhang C."/>
        </authorList>
    </citation>
    <scope>NUCLEOTIDE SEQUENCE [LARGE SCALE GENOMIC DNA]</scope>
    <source>
        <strain evidence="3 4">SCSIO 03032</strain>
    </source>
</reference>
<evidence type="ECO:0000259" key="1">
    <source>
        <dbReference type="Pfam" id="PF09851"/>
    </source>
</evidence>
<sequence>MAEINQPTGTWTFDGDTVRIVPGHGRGVHALRTMLGEIALPLAAVAGVSYEAGRKGGRLRLRLRPGADPLTQATGGALPDAADPYRLDVERARAGVAEYFADAVRDARTIEQVEDTATDRFLLPGPAVPLTLHGSDGEMFFDGEEIRLSWNWATEEAKKSTGTHRVRLADVVGVAWSPPRLESGYLRLLPRHGPHMGKPAHDPNCVVLWGWRPGREVAESALLAAAVTARLPHPSGGGAAVGGPLAKSAVAAEGAEGAAAGRSDPDTVLRRLRELGELHRSGVLTDEEFAAAKKAILDRL</sequence>
<feature type="domain" description="SHOCT" evidence="1">
    <location>
        <begin position="271"/>
        <end position="297"/>
    </location>
</feature>
<dbReference type="RefSeq" id="WP_086158208.1">
    <property type="nucleotide sequence ID" value="NZ_CP021121.1"/>
</dbReference>
<evidence type="ECO:0000313" key="3">
    <source>
        <dbReference type="EMBL" id="ARQ68699.1"/>
    </source>
</evidence>
<dbReference type="Proteomes" id="UP000194218">
    <property type="component" value="Chromosome"/>
</dbReference>
<feature type="domain" description="DUF4429" evidence="2">
    <location>
        <begin position="140"/>
        <end position="228"/>
    </location>
</feature>
<accession>A0A1W7CVK6</accession>
<gene>
    <name evidence="3" type="ORF">CAG99_07395</name>
</gene>
<dbReference type="Pfam" id="PF09851">
    <property type="entry name" value="SHOCT"/>
    <property type="match status" value="1"/>
</dbReference>
<evidence type="ECO:0000313" key="4">
    <source>
        <dbReference type="Proteomes" id="UP000194218"/>
    </source>
</evidence>
<evidence type="ECO:0000259" key="2">
    <source>
        <dbReference type="Pfam" id="PF14472"/>
    </source>
</evidence>
<dbReference type="Pfam" id="PF14472">
    <property type="entry name" value="DUF4429"/>
    <property type="match status" value="2"/>
</dbReference>
<dbReference type="OrthoDB" id="3698908at2"/>
<protein>
    <submittedName>
        <fullName evidence="3">Tat pathway signal sequence domain protein</fullName>
    </submittedName>
</protein>
<dbReference type="AlphaFoldDB" id="A0A1W7CVK6"/>
<organism evidence="3 4">
    <name type="scientific">Streptomyces marincola</name>
    <dbReference type="NCBI Taxonomy" id="2878388"/>
    <lineage>
        <taxon>Bacteria</taxon>
        <taxon>Bacillati</taxon>
        <taxon>Actinomycetota</taxon>
        <taxon>Actinomycetes</taxon>
        <taxon>Kitasatosporales</taxon>
        <taxon>Streptomycetaceae</taxon>
        <taxon>Streptomyces</taxon>
    </lineage>
</organism>
<dbReference type="KEGG" id="smao:CAG99_07395"/>